<gene>
    <name evidence="2" type="ORF">K2173_000830</name>
</gene>
<accession>A0AAV8S7W8</accession>
<evidence type="ECO:0000313" key="2">
    <source>
        <dbReference type="EMBL" id="KAJ8748258.1"/>
    </source>
</evidence>
<name>A0AAV8S7W8_9ROSI</name>
<sequence length="92" mass="10158">MEAQSQEGIPRVKAVLKLGSEVYSVNAVKGDLISEQLASMKEESMGILKEFITKHNVPIHVPDEDLVESSSEDNDDEISDKSQVKSKKTKLT</sequence>
<dbReference type="PANTHER" id="PTHR37194:SF2">
    <property type="entry name" value="T2E6.7-RELATED"/>
    <property type="match status" value="1"/>
</dbReference>
<proteinExistence type="predicted"/>
<dbReference type="AlphaFoldDB" id="A0AAV8S7W8"/>
<dbReference type="PANTHER" id="PTHR37194">
    <property type="entry name" value="T2E6.7-RELATED"/>
    <property type="match status" value="1"/>
</dbReference>
<feature type="region of interest" description="Disordered" evidence="1">
    <location>
        <begin position="63"/>
        <end position="92"/>
    </location>
</feature>
<comment type="caution">
    <text evidence="2">The sequence shown here is derived from an EMBL/GenBank/DDBJ whole genome shotgun (WGS) entry which is preliminary data.</text>
</comment>
<protein>
    <submittedName>
        <fullName evidence="2">Uncharacterized protein</fullName>
    </submittedName>
</protein>
<dbReference type="EMBL" id="JAIWQS010000012">
    <property type="protein sequence ID" value="KAJ8748258.1"/>
    <property type="molecule type" value="Genomic_DNA"/>
</dbReference>
<keyword evidence="3" id="KW-1185">Reference proteome</keyword>
<organism evidence="2 3">
    <name type="scientific">Erythroxylum novogranatense</name>
    <dbReference type="NCBI Taxonomy" id="1862640"/>
    <lineage>
        <taxon>Eukaryota</taxon>
        <taxon>Viridiplantae</taxon>
        <taxon>Streptophyta</taxon>
        <taxon>Embryophyta</taxon>
        <taxon>Tracheophyta</taxon>
        <taxon>Spermatophyta</taxon>
        <taxon>Magnoliopsida</taxon>
        <taxon>eudicotyledons</taxon>
        <taxon>Gunneridae</taxon>
        <taxon>Pentapetalae</taxon>
        <taxon>rosids</taxon>
        <taxon>fabids</taxon>
        <taxon>Malpighiales</taxon>
        <taxon>Erythroxylaceae</taxon>
        <taxon>Erythroxylum</taxon>
    </lineage>
</organism>
<reference evidence="2 3" key="1">
    <citation type="submission" date="2021-09" db="EMBL/GenBank/DDBJ databases">
        <title>Genomic insights and catalytic innovation underlie evolution of tropane alkaloids biosynthesis.</title>
        <authorList>
            <person name="Wang Y.-J."/>
            <person name="Tian T."/>
            <person name="Huang J.-P."/>
            <person name="Huang S.-X."/>
        </authorList>
    </citation>
    <scope>NUCLEOTIDE SEQUENCE [LARGE SCALE GENOMIC DNA]</scope>
    <source>
        <strain evidence="2">KIB-2018</strain>
        <tissue evidence="2">Leaf</tissue>
    </source>
</reference>
<dbReference type="Proteomes" id="UP001159364">
    <property type="component" value="Linkage Group LG12"/>
</dbReference>
<feature type="compositionally biased region" description="Acidic residues" evidence="1">
    <location>
        <begin position="64"/>
        <end position="78"/>
    </location>
</feature>
<evidence type="ECO:0000313" key="3">
    <source>
        <dbReference type="Proteomes" id="UP001159364"/>
    </source>
</evidence>
<evidence type="ECO:0000256" key="1">
    <source>
        <dbReference type="SAM" id="MobiDB-lite"/>
    </source>
</evidence>